<dbReference type="InterPro" id="IPR027625">
    <property type="entry name" value="OvoA_Cterm"/>
</dbReference>
<dbReference type="GO" id="GO:0032259">
    <property type="term" value="P:methylation"/>
    <property type="evidence" value="ECO:0007669"/>
    <property type="project" value="UniProtKB-KW"/>
</dbReference>
<dbReference type="InterPro" id="IPR034660">
    <property type="entry name" value="DinB/YfiT-like"/>
</dbReference>
<dbReference type="InterPro" id="IPR042095">
    <property type="entry name" value="SUMF_sf"/>
</dbReference>
<dbReference type="RefSeq" id="WP_229837703.1">
    <property type="nucleotide sequence ID" value="NZ_BMYZ01000001.1"/>
</dbReference>
<dbReference type="NCBIfam" id="TIGR04344">
    <property type="entry name" value="ovoA_Nterm"/>
    <property type="match status" value="1"/>
</dbReference>
<evidence type="ECO:0000313" key="6">
    <source>
        <dbReference type="EMBL" id="GGY71206.1"/>
    </source>
</evidence>
<keyword evidence="1" id="KW-0560">Oxidoreductase</keyword>
<dbReference type="Pfam" id="PF03781">
    <property type="entry name" value="FGE-sulfatase"/>
    <property type="match status" value="1"/>
</dbReference>
<dbReference type="PANTHER" id="PTHR23150">
    <property type="entry name" value="SULFATASE MODIFYING FACTOR 1, 2"/>
    <property type="match status" value="1"/>
</dbReference>
<dbReference type="SUPFAM" id="SSF53335">
    <property type="entry name" value="S-adenosyl-L-methionine-dependent methyltransferases"/>
    <property type="match status" value="1"/>
</dbReference>
<dbReference type="SUPFAM" id="SSF109854">
    <property type="entry name" value="DinB/YfiT-like putative metalloenzymes"/>
    <property type="match status" value="1"/>
</dbReference>
<dbReference type="SUPFAM" id="SSF56436">
    <property type="entry name" value="C-type lectin-like"/>
    <property type="match status" value="1"/>
</dbReference>
<keyword evidence="6" id="KW-0489">Methyltransferase</keyword>
<dbReference type="InterPro" id="IPR027577">
    <property type="entry name" value="OvoA_Nterm"/>
</dbReference>
<dbReference type="InterPro" id="IPR005532">
    <property type="entry name" value="SUMF_dom"/>
</dbReference>
<evidence type="ECO:0000256" key="3">
    <source>
        <dbReference type="ARBA" id="ARBA00037882"/>
    </source>
</evidence>
<keyword evidence="2" id="KW-0408">Iron</keyword>
<dbReference type="InterPro" id="IPR024775">
    <property type="entry name" value="DinB-like"/>
</dbReference>
<protein>
    <submittedName>
        <fullName evidence="6">SAM-dependent methyltransferase</fullName>
    </submittedName>
</protein>
<proteinExistence type="predicted"/>
<dbReference type="Gene3D" id="3.40.50.150">
    <property type="entry name" value="Vaccinia Virus protein VP39"/>
    <property type="match status" value="1"/>
</dbReference>
<sequence>MQTGHSTARKGNHLKDVSVQQPLFTRTPNLREENTLALRQQLHEYFVTTFDRYESLFEVLTCDQAYYEKSIPLRHPLIFYFGHTATFFVNKLLLARMIDSRINPRFESIFAVGVDEMSWDDLNDANYQWPTPAEVKAYRDQVRALVINLIETAPLQLPVDWNNPWWAIIMGIEHERIHLETSSVLIRQHKLAYVKNHPQWKPCRETGAAPINELIKIDAGNVILGKDKSNPYYGWDNEYGSHSADVSEFQASKFLVSNQEFLAFVNADGYKNKHFWEEEGQGWLAFTRAQHPTFWLKKNNQWYLRLMTEEVVMPWDWPAEVNYHEAKAFCNWKKSETGLAVRLPTEDEWYRLYDTTGLKDIGSQKANANIQLDYWASSCPVNKFSHGEFFDVVGNVWQWTETPIYPFEGFDVHTIYDDFTTPTFDERHNLIKGGSWISCGNETLRDSRYAFRRHFFQHAGFRYVVSEELKPVPGSHYETDKLLSEYAEFHYGNEYFGVANFSKALADMAIELMGDAPKLKALDIGCASGRATFELAKHFDFVTGIDFSARFIGQGVHLSQGETLRYTLTDEGELVHYKSRSLADLGLHHTKDKVEFFQGDACNLKPQFTGYDFILAANLIDRLYNPAKFLDSIHERLNMGGVLMLASPYTWLTEHTPREDWVGGFKKDGESFTTFDGLKARLGEHFELVQQPVEVPFVIRETKRKFQHTLSEVTFWKRVK</sequence>
<gene>
    <name evidence="6" type="ORF">GCM10011613_14790</name>
</gene>
<name>A0ABQ3AZC6_9GAMM</name>
<reference evidence="7" key="1">
    <citation type="journal article" date="2019" name="Int. J. Syst. Evol. Microbiol.">
        <title>The Global Catalogue of Microorganisms (GCM) 10K type strain sequencing project: providing services to taxonomists for standard genome sequencing and annotation.</title>
        <authorList>
            <consortium name="The Broad Institute Genomics Platform"/>
            <consortium name="The Broad Institute Genome Sequencing Center for Infectious Disease"/>
            <person name="Wu L."/>
            <person name="Ma J."/>
        </authorList>
    </citation>
    <scope>NUCLEOTIDE SEQUENCE [LARGE SCALE GENOMIC DNA]</scope>
    <source>
        <strain evidence="7">KCTC 32239</strain>
    </source>
</reference>
<dbReference type="Proteomes" id="UP000619761">
    <property type="component" value="Unassembled WGS sequence"/>
</dbReference>
<evidence type="ECO:0000256" key="2">
    <source>
        <dbReference type="ARBA" id="ARBA00023004"/>
    </source>
</evidence>
<evidence type="ECO:0000313" key="7">
    <source>
        <dbReference type="Proteomes" id="UP000619761"/>
    </source>
</evidence>
<keyword evidence="6" id="KW-0808">Transferase</keyword>
<dbReference type="CDD" id="cd02440">
    <property type="entry name" value="AdoMet_MTases"/>
    <property type="match status" value="1"/>
</dbReference>
<organism evidence="6 7">
    <name type="scientific">Cellvibrio zantedeschiae</name>
    <dbReference type="NCBI Taxonomy" id="1237077"/>
    <lineage>
        <taxon>Bacteria</taxon>
        <taxon>Pseudomonadati</taxon>
        <taxon>Pseudomonadota</taxon>
        <taxon>Gammaproteobacteria</taxon>
        <taxon>Cellvibrionales</taxon>
        <taxon>Cellvibrionaceae</taxon>
        <taxon>Cellvibrio</taxon>
    </lineage>
</organism>
<evidence type="ECO:0000256" key="1">
    <source>
        <dbReference type="ARBA" id="ARBA00023002"/>
    </source>
</evidence>
<keyword evidence="7" id="KW-1185">Reference proteome</keyword>
<dbReference type="Pfam" id="PF13489">
    <property type="entry name" value="Methyltransf_23"/>
    <property type="match status" value="1"/>
</dbReference>
<evidence type="ECO:0000259" key="4">
    <source>
        <dbReference type="Pfam" id="PF03781"/>
    </source>
</evidence>
<dbReference type="InterPro" id="IPR029063">
    <property type="entry name" value="SAM-dependent_MTases_sf"/>
</dbReference>
<accession>A0ABQ3AZC6</accession>
<dbReference type="NCBIfam" id="TIGR04345">
    <property type="entry name" value="ovoA_Cterm"/>
    <property type="match status" value="1"/>
</dbReference>
<evidence type="ECO:0000259" key="5">
    <source>
        <dbReference type="Pfam" id="PF12867"/>
    </source>
</evidence>
<dbReference type="InterPro" id="IPR051043">
    <property type="entry name" value="Sulfatase_Mod_Factor_Kinase"/>
</dbReference>
<comment type="pathway">
    <text evidence="3">Amino-acid biosynthesis; ergothioneine biosynthesis.</text>
</comment>
<feature type="domain" description="Sulfatase-modifying factor enzyme-like" evidence="4">
    <location>
        <begin position="212"/>
        <end position="464"/>
    </location>
</feature>
<dbReference type="Gene3D" id="3.90.1580.10">
    <property type="entry name" value="paralog of FGE (formylglycine-generating enzyme)"/>
    <property type="match status" value="1"/>
</dbReference>
<dbReference type="PANTHER" id="PTHR23150:SF26">
    <property type="entry name" value="GENERIC METHYLTRANSFERASE"/>
    <property type="match status" value="1"/>
</dbReference>
<dbReference type="EMBL" id="BMYZ01000001">
    <property type="protein sequence ID" value="GGY71206.1"/>
    <property type="molecule type" value="Genomic_DNA"/>
</dbReference>
<comment type="caution">
    <text evidence="6">The sequence shown here is derived from an EMBL/GenBank/DDBJ whole genome shotgun (WGS) entry which is preliminary data.</text>
</comment>
<dbReference type="InterPro" id="IPR016187">
    <property type="entry name" value="CTDL_fold"/>
</dbReference>
<dbReference type="Pfam" id="PF12867">
    <property type="entry name" value="DinB_2"/>
    <property type="match status" value="1"/>
</dbReference>
<feature type="domain" description="DinB-like" evidence="5">
    <location>
        <begin position="46"/>
        <end position="181"/>
    </location>
</feature>
<dbReference type="GO" id="GO:0008168">
    <property type="term" value="F:methyltransferase activity"/>
    <property type="evidence" value="ECO:0007669"/>
    <property type="project" value="UniProtKB-KW"/>
</dbReference>